<keyword evidence="2" id="KW-1003">Cell membrane</keyword>
<dbReference type="Proteomes" id="UP000034392">
    <property type="component" value="Chromosome"/>
</dbReference>
<protein>
    <submittedName>
        <fullName evidence="8">Transmembrane exosortase</fullName>
    </submittedName>
</protein>
<accession>A0A0F7KSH0</accession>
<evidence type="ECO:0000256" key="6">
    <source>
        <dbReference type="ARBA" id="ARBA00022989"/>
    </source>
</evidence>
<evidence type="ECO:0000256" key="7">
    <source>
        <dbReference type="ARBA" id="ARBA00023136"/>
    </source>
</evidence>
<evidence type="ECO:0000313" key="8">
    <source>
        <dbReference type="EMBL" id="AKH41710.1"/>
    </source>
</evidence>
<dbReference type="PATRIC" id="fig|1267766.3.peg.660"/>
<dbReference type="InterPro" id="IPR017540">
    <property type="entry name" value="Exosortase-1"/>
</dbReference>
<keyword evidence="3" id="KW-0645">Protease</keyword>
<keyword evidence="6" id="KW-1133">Transmembrane helix</keyword>
<dbReference type="InterPro" id="IPR019127">
    <property type="entry name" value="Exosortase"/>
</dbReference>
<sequence length="518" mass="57295">MPRDLAMPRTFAPLEHVPSAWRVPLLHLAFAWLGSILLFLQDWADMAHQWWDSSTYNHILLIPFVLAWLVKLRAPELALLKPQAWWPGLLPVACALFLWLLGRVSGLNFASQLGAVAFLPASLLALMGPRIVAALLFPLFYSLLLVPFGDVLVPSLQMITAELTIALTHWSGIPARIEGVFIDTPAGLFEVAEACSGVKFLIAMIALGALVAHVCFRSWWRRLAFMTAAVALPILANGVRAWGTIYIAQSQGIEFAAGFDHIFYGWVFFALVMLTLLAAGWPFFDRAPEEPFVDVPAIQHSPLLRTLDRFSFSGWQALAAIGLLALAITGWSAAAQRLEAELPAQIALPDVGGWQRMEYRPTVRWEPRAAGADHRLLGRFEDEAGHRVDVFYALYRAQDEGRDAGGFGEGALMPDTAWRWLEDGAPISAGKAEWLQAHGNHKRLAVTWYRTGDLLTGEVVRLKLANMADRITMRPNATATLILSAEQVNGQDPEEAIRAFLSSVGDPGRWMDRVGQRP</sequence>
<dbReference type="AlphaFoldDB" id="A0A0F7KSH0"/>
<evidence type="ECO:0000256" key="5">
    <source>
        <dbReference type="ARBA" id="ARBA00022801"/>
    </source>
</evidence>
<dbReference type="GO" id="GO:0006508">
    <property type="term" value="P:proteolysis"/>
    <property type="evidence" value="ECO:0007669"/>
    <property type="project" value="UniProtKB-KW"/>
</dbReference>
<evidence type="ECO:0000256" key="3">
    <source>
        <dbReference type="ARBA" id="ARBA00022670"/>
    </source>
</evidence>
<dbReference type="STRING" id="1267766.WYH_00654"/>
<gene>
    <name evidence="8" type="ORF">WYH_00654</name>
</gene>
<organism evidence="8 9">
    <name type="scientific">Croceibacterium atlanticum</name>
    <dbReference type="NCBI Taxonomy" id="1267766"/>
    <lineage>
        <taxon>Bacteria</taxon>
        <taxon>Pseudomonadati</taxon>
        <taxon>Pseudomonadota</taxon>
        <taxon>Alphaproteobacteria</taxon>
        <taxon>Sphingomonadales</taxon>
        <taxon>Erythrobacteraceae</taxon>
        <taxon>Croceibacterium</taxon>
    </lineage>
</organism>
<dbReference type="NCBIfam" id="TIGR03109">
    <property type="entry name" value="exosort_XrtA"/>
    <property type="match status" value="1"/>
</dbReference>
<comment type="subcellular location">
    <subcellularLocation>
        <location evidence="1">Cell membrane</location>
        <topology evidence="1">Multi-pass membrane protein</topology>
    </subcellularLocation>
</comment>
<dbReference type="KEGG" id="aay:WYH_00654"/>
<evidence type="ECO:0000313" key="9">
    <source>
        <dbReference type="Proteomes" id="UP000034392"/>
    </source>
</evidence>
<evidence type="ECO:0000256" key="4">
    <source>
        <dbReference type="ARBA" id="ARBA00022692"/>
    </source>
</evidence>
<dbReference type="GO" id="GO:0008233">
    <property type="term" value="F:peptidase activity"/>
    <property type="evidence" value="ECO:0007669"/>
    <property type="project" value="UniProtKB-KW"/>
</dbReference>
<dbReference type="InterPro" id="IPR026392">
    <property type="entry name" value="Exo/Archaeosortase_dom"/>
</dbReference>
<dbReference type="Pfam" id="PF09721">
    <property type="entry name" value="Exosortase_EpsH"/>
    <property type="match status" value="1"/>
</dbReference>
<dbReference type="InterPro" id="IPR013426">
    <property type="entry name" value="EpsH-like"/>
</dbReference>
<keyword evidence="7" id="KW-0472">Membrane</keyword>
<dbReference type="EMBL" id="CP011452">
    <property type="protein sequence ID" value="AKH41710.1"/>
    <property type="molecule type" value="Genomic_DNA"/>
</dbReference>
<dbReference type="NCBIfam" id="TIGR02602">
    <property type="entry name" value="8TM_EpsH"/>
    <property type="match status" value="1"/>
</dbReference>
<keyword evidence="4 8" id="KW-0812">Transmembrane</keyword>
<dbReference type="InterPro" id="IPR014263">
    <property type="entry name" value="Methanolan_biosynth_EpsI"/>
</dbReference>
<dbReference type="NCBIfam" id="TIGR02914">
    <property type="entry name" value="EpsI_fam"/>
    <property type="match status" value="1"/>
</dbReference>
<dbReference type="Pfam" id="PF11984">
    <property type="entry name" value="DUF3485"/>
    <property type="match status" value="1"/>
</dbReference>
<evidence type="ECO:0000256" key="2">
    <source>
        <dbReference type="ARBA" id="ARBA00022475"/>
    </source>
</evidence>
<keyword evidence="5" id="KW-0378">Hydrolase</keyword>
<proteinExistence type="predicted"/>
<reference evidence="8" key="1">
    <citation type="submission" date="2015-05" db="EMBL/GenBank/DDBJ databases">
        <title>The complete genome of Altererythrobacter atlanticus strain 26DY36.</title>
        <authorList>
            <person name="Wu Y.-H."/>
            <person name="Cheng H."/>
            <person name="Wu X.-W."/>
        </authorList>
    </citation>
    <scope>NUCLEOTIDE SEQUENCE [LARGE SCALE GENOMIC DNA]</scope>
    <source>
        <strain evidence="8">26DY36</strain>
    </source>
</reference>
<dbReference type="GO" id="GO:0005886">
    <property type="term" value="C:plasma membrane"/>
    <property type="evidence" value="ECO:0007669"/>
    <property type="project" value="UniProtKB-SubCell"/>
</dbReference>
<dbReference type="NCBIfam" id="TIGR04178">
    <property type="entry name" value="exo_archaeo"/>
    <property type="match status" value="1"/>
</dbReference>
<keyword evidence="9" id="KW-1185">Reference proteome</keyword>
<dbReference type="RefSeq" id="WP_082347784.1">
    <property type="nucleotide sequence ID" value="NZ_CP011452.2"/>
</dbReference>
<evidence type="ECO:0000256" key="1">
    <source>
        <dbReference type="ARBA" id="ARBA00004651"/>
    </source>
</evidence>
<name>A0A0F7KSH0_9SPHN</name>